<evidence type="ECO:0000256" key="3">
    <source>
        <dbReference type="PROSITE-ProRule" id="PRU00023"/>
    </source>
</evidence>
<sequence>MDRYYDIMLQHYLNAVKDNNIQLVQEALQHNHIMASNQDLDNALILASLNGHYEMIKFLIEQIPEENRKEYISMGNQLGITPIIAACANGNIKVLNYLLKFIADDDAISLPVTDLGNTCLGIACANGHLGIVKYLLTGGASLDMVRGSLCPHPLMLAMLNGHEDILIYFYLPSLAKSPKLKYYPLESQEEIKKSAEFSMELVPDVDIDECCPQFHNLNILALAVVLQMNEMFKFLCQLGADLDAELPETRNSVRRVAENYGFHIPHFSLSNAESHDETQSLGSDIGLKKPSKKHLSLIKKLGKILRGN</sequence>
<dbReference type="PANTHER" id="PTHR24198:SF165">
    <property type="entry name" value="ANKYRIN REPEAT-CONTAINING PROTEIN-RELATED"/>
    <property type="match status" value="1"/>
</dbReference>
<organism evidence="4 5">
    <name type="scientific">Panagrolaimus superbus</name>
    <dbReference type="NCBI Taxonomy" id="310955"/>
    <lineage>
        <taxon>Eukaryota</taxon>
        <taxon>Metazoa</taxon>
        <taxon>Ecdysozoa</taxon>
        <taxon>Nematoda</taxon>
        <taxon>Chromadorea</taxon>
        <taxon>Rhabditida</taxon>
        <taxon>Tylenchina</taxon>
        <taxon>Panagrolaimomorpha</taxon>
        <taxon>Panagrolaimoidea</taxon>
        <taxon>Panagrolaimidae</taxon>
        <taxon>Panagrolaimus</taxon>
    </lineage>
</organism>
<dbReference type="Pfam" id="PF12796">
    <property type="entry name" value="Ank_2"/>
    <property type="match status" value="1"/>
</dbReference>
<dbReference type="PROSITE" id="PS50088">
    <property type="entry name" value="ANK_REPEAT"/>
    <property type="match status" value="1"/>
</dbReference>
<name>A0A914XWU0_9BILA</name>
<reference evidence="5" key="1">
    <citation type="submission" date="2022-11" db="UniProtKB">
        <authorList>
            <consortium name="WormBaseParasite"/>
        </authorList>
    </citation>
    <scope>IDENTIFICATION</scope>
</reference>
<accession>A0A914XWU0</accession>
<keyword evidence="4" id="KW-1185">Reference proteome</keyword>
<dbReference type="Gene3D" id="1.25.40.20">
    <property type="entry name" value="Ankyrin repeat-containing domain"/>
    <property type="match status" value="1"/>
</dbReference>
<evidence type="ECO:0000313" key="4">
    <source>
        <dbReference type="Proteomes" id="UP000887577"/>
    </source>
</evidence>
<dbReference type="PANTHER" id="PTHR24198">
    <property type="entry name" value="ANKYRIN REPEAT AND PROTEIN KINASE DOMAIN-CONTAINING PROTEIN"/>
    <property type="match status" value="1"/>
</dbReference>
<dbReference type="InterPro" id="IPR036770">
    <property type="entry name" value="Ankyrin_rpt-contain_sf"/>
</dbReference>
<feature type="repeat" description="ANK" evidence="3">
    <location>
        <begin position="115"/>
        <end position="147"/>
    </location>
</feature>
<dbReference type="Proteomes" id="UP000887577">
    <property type="component" value="Unplaced"/>
</dbReference>
<dbReference type="SUPFAM" id="SSF48403">
    <property type="entry name" value="Ankyrin repeat"/>
    <property type="match status" value="1"/>
</dbReference>
<protein>
    <submittedName>
        <fullName evidence="5">Ankyrin repeat protein</fullName>
    </submittedName>
</protein>
<dbReference type="AlphaFoldDB" id="A0A914XWU0"/>
<evidence type="ECO:0000256" key="1">
    <source>
        <dbReference type="ARBA" id="ARBA00022737"/>
    </source>
</evidence>
<dbReference type="SMART" id="SM00248">
    <property type="entry name" value="ANK"/>
    <property type="match status" value="4"/>
</dbReference>
<dbReference type="WBParaSite" id="PSU_v2.g11680.t1">
    <property type="protein sequence ID" value="PSU_v2.g11680.t1"/>
    <property type="gene ID" value="PSU_v2.g11680"/>
</dbReference>
<dbReference type="Pfam" id="PF13637">
    <property type="entry name" value="Ank_4"/>
    <property type="match status" value="1"/>
</dbReference>
<evidence type="ECO:0000256" key="2">
    <source>
        <dbReference type="ARBA" id="ARBA00023043"/>
    </source>
</evidence>
<dbReference type="PROSITE" id="PS50297">
    <property type="entry name" value="ANK_REP_REGION"/>
    <property type="match status" value="1"/>
</dbReference>
<proteinExistence type="predicted"/>
<keyword evidence="2 3" id="KW-0040">ANK repeat</keyword>
<keyword evidence="1" id="KW-0677">Repeat</keyword>
<dbReference type="InterPro" id="IPR002110">
    <property type="entry name" value="Ankyrin_rpt"/>
</dbReference>
<evidence type="ECO:0000313" key="5">
    <source>
        <dbReference type="WBParaSite" id="PSU_v2.g11680.t1"/>
    </source>
</evidence>